<reference evidence="5" key="1">
    <citation type="submission" date="2016-10" db="EMBL/GenBank/DDBJ databases">
        <authorList>
            <person name="Varghese N."/>
            <person name="Submissions S."/>
        </authorList>
    </citation>
    <scope>NUCLEOTIDE SEQUENCE [LARGE SCALE GENOMIC DNA]</scope>
    <source>
        <strain evidence="5">CGMCC 1.10971</strain>
    </source>
</reference>
<keyword evidence="1" id="KW-0472">Membrane</keyword>
<dbReference type="Pfam" id="PF07589">
    <property type="entry name" value="PEP-CTERM"/>
    <property type="match status" value="1"/>
</dbReference>
<name>A0A1I2UI31_9GAMM</name>
<dbReference type="InterPro" id="IPR013424">
    <property type="entry name" value="Ice-binding_C"/>
</dbReference>
<protein>
    <submittedName>
        <fullName evidence="4">PEP-CTERM protein-sorting domain-containing protein</fullName>
    </submittedName>
</protein>
<evidence type="ECO:0000256" key="2">
    <source>
        <dbReference type="SAM" id="SignalP"/>
    </source>
</evidence>
<evidence type="ECO:0000259" key="3">
    <source>
        <dbReference type="Pfam" id="PF07589"/>
    </source>
</evidence>
<keyword evidence="2" id="KW-0732">Signal</keyword>
<keyword evidence="1" id="KW-1133">Transmembrane helix</keyword>
<keyword evidence="5" id="KW-1185">Reference proteome</keyword>
<dbReference type="RefSeq" id="WP_090729312.1">
    <property type="nucleotide sequence ID" value="NZ_FOOU01000013.1"/>
</dbReference>
<accession>A0A1I2UI31</accession>
<feature type="signal peptide" evidence="2">
    <location>
        <begin position="1"/>
        <end position="19"/>
    </location>
</feature>
<evidence type="ECO:0000313" key="4">
    <source>
        <dbReference type="EMBL" id="SFG75999.1"/>
    </source>
</evidence>
<feature type="domain" description="Ice-binding protein C-terminal" evidence="3">
    <location>
        <begin position="26"/>
        <end position="48"/>
    </location>
</feature>
<evidence type="ECO:0000313" key="5">
    <source>
        <dbReference type="Proteomes" id="UP000198623"/>
    </source>
</evidence>
<evidence type="ECO:0000256" key="1">
    <source>
        <dbReference type="SAM" id="Phobius"/>
    </source>
</evidence>
<sequence>MNKLIAVSALMVAAAPAFANPVPNGTVPEPGVLALMGAAAVAFFIARRMKK</sequence>
<organism evidence="4 5">
    <name type="scientific">Neptunomonas qingdaonensis</name>
    <dbReference type="NCBI Taxonomy" id="1045558"/>
    <lineage>
        <taxon>Bacteria</taxon>
        <taxon>Pseudomonadati</taxon>
        <taxon>Pseudomonadota</taxon>
        <taxon>Gammaproteobacteria</taxon>
        <taxon>Oceanospirillales</taxon>
        <taxon>Oceanospirillaceae</taxon>
        <taxon>Neptunomonas</taxon>
    </lineage>
</organism>
<gene>
    <name evidence="4" type="ORF">SAMN05216175_1132</name>
</gene>
<dbReference type="EMBL" id="FOOU01000013">
    <property type="protein sequence ID" value="SFG75999.1"/>
    <property type="molecule type" value="Genomic_DNA"/>
</dbReference>
<feature type="chain" id="PRO_5011492822" evidence="2">
    <location>
        <begin position="20"/>
        <end position="51"/>
    </location>
</feature>
<dbReference type="NCBIfam" id="TIGR02595">
    <property type="entry name" value="PEP_CTERM"/>
    <property type="match status" value="1"/>
</dbReference>
<proteinExistence type="predicted"/>
<dbReference type="AlphaFoldDB" id="A0A1I2UI31"/>
<dbReference type="Proteomes" id="UP000198623">
    <property type="component" value="Unassembled WGS sequence"/>
</dbReference>
<keyword evidence="1" id="KW-0812">Transmembrane</keyword>
<feature type="transmembrane region" description="Helical" evidence="1">
    <location>
        <begin position="29"/>
        <end position="46"/>
    </location>
</feature>